<feature type="binding site" evidence="10">
    <location>
        <begin position="302"/>
        <end position="303"/>
    </location>
    <ligand>
        <name>NADP(+)</name>
        <dbReference type="ChEBI" id="CHEBI:58349"/>
    </ligand>
</feature>
<dbReference type="GO" id="GO:0005739">
    <property type="term" value="C:mitochondrion"/>
    <property type="evidence" value="ECO:0007669"/>
    <property type="project" value="UniProtKB-SubCell"/>
</dbReference>
<feature type="binding site" evidence="10">
    <location>
        <position position="314"/>
    </location>
    <ligand>
        <name>NADP(+)</name>
        <dbReference type="ChEBI" id="CHEBI:58349"/>
    </ligand>
</feature>
<dbReference type="GO" id="GO:0016491">
    <property type="term" value="F:oxidoreductase activity"/>
    <property type="evidence" value="ECO:0007669"/>
    <property type="project" value="UniProtKB-KW"/>
</dbReference>
<dbReference type="Pfam" id="PF07992">
    <property type="entry name" value="Pyr_redox_2"/>
    <property type="match status" value="1"/>
</dbReference>
<evidence type="ECO:0000256" key="3">
    <source>
        <dbReference type="ARBA" id="ARBA00022630"/>
    </source>
</evidence>
<comment type="caution">
    <text evidence="13">The sequence shown here is derived from an EMBL/GenBank/DDBJ whole genome shotgun (WGS) entry which is preliminary data.</text>
</comment>
<dbReference type="AlphaFoldDB" id="A0A3L6RRF3"/>
<dbReference type="Gene3D" id="3.50.50.60">
    <property type="entry name" value="FAD/NAD(P)-binding domain"/>
    <property type="match status" value="1"/>
</dbReference>
<keyword evidence="6 8" id="KW-0560">Oxidoreductase</keyword>
<evidence type="ECO:0000256" key="6">
    <source>
        <dbReference type="ARBA" id="ARBA00023002"/>
    </source>
</evidence>
<dbReference type="STRING" id="4540.A0A3L6RRF3"/>
<feature type="binding site" evidence="9">
    <location>
        <position position="186"/>
    </location>
    <ligand>
        <name>FAD</name>
        <dbReference type="ChEBI" id="CHEBI:57692"/>
    </ligand>
</feature>
<evidence type="ECO:0000256" key="1">
    <source>
        <dbReference type="ARBA" id="ARBA00001974"/>
    </source>
</evidence>
<name>A0A3L6RRF3_PANMI</name>
<comment type="cofactor">
    <cofactor evidence="1 8 9">
        <name>FAD</name>
        <dbReference type="ChEBI" id="CHEBI:57692"/>
    </cofactor>
</comment>
<dbReference type="InterPro" id="IPR021163">
    <property type="entry name" value="Ferredox_Rdtase_adrenod"/>
</dbReference>
<dbReference type="OrthoDB" id="333024at2759"/>
<comment type="catalytic activity">
    <reaction evidence="7 8">
        <text>2 reduced [adrenodoxin] + NADP(+) + H(+) = 2 oxidized [adrenodoxin] + NADPH</text>
        <dbReference type="Rhea" id="RHEA:42312"/>
        <dbReference type="Rhea" id="RHEA-COMP:9998"/>
        <dbReference type="Rhea" id="RHEA-COMP:9999"/>
        <dbReference type="ChEBI" id="CHEBI:15378"/>
        <dbReference type="ChEBI" id="CHEBI:33737"/>
        <dbReference type="ChEBI" id="CHEBI:33738"/>
        <dbReference type="ChEBI" id="CHEBI:57783"/>
        <dbReference type="ChEBI" id="CHEBI:58349"/>
        <dbReference type="EC" id="1.18.1.6"/>
    </reaction>
</comment>
<dbReference type="PRINTS" id="PR00419">
    <property type="entry name" value="ADXRDTASE"/>
</dbReference>
<dbReference type="EC" id="1.18.1.6" evidence="8"/>
<dbReference type="SUPFAM" id="SSF51971">
    <property type="entry name" value="Nucleotide-binding domain"/>
    <property type="match status" value="2"/>
</dbReference>
<evidence type="ECO:0000256" key="2">
    <source>
        <dbReference type="ARBA" id="ARBA00008312"/>
    </source>
</evidence>
<evidence type="ECO:0000259" key="12">
    <source>
        <dbReference type="Pfam" id="PF07992"/>
    </source>
</evidence>
<evidence type="ECO:0000256" key="7">
    <source>
        <dbReference type="ARBA" id="ARBA00048933"/>
    </source>
</evidence>
<evidence type="ECO:0000256" key="11">
    <source>
        <dbReference type="SAM" id="MobiDB-lite"/>
    </source>
</evidence>
<reference evidence="14" key="1">
    <citation type="journal article" date="2019" name="Nat. Commun.">
        <title>The genome of broomcorn millet.</title>
        <authorList>
            <person name="Zou C."/>
            <person name="Miki D."/>
            <person name="Li D."/>
            <person name="Tang Q."/>
            <person name="Xiao L."/>
            <person name="Rajput S."/>
            <person name="Deng P."/>
            <person name="Jia W."/>
            <person name="Huang R."/>
            <person name="Zhang M."/>
            <person name="Sun Y."/>
            <person name="Hu J."/>
            <person name="Fu X."/>
            <person name="Schnable P.S."/>
            <person name="Li F."/>
            <person name="Zhang H."/>
            <person name="Feng B."/>
            <person name="Zhu X."/>
            <person name="Liu R."/>
            <person name="Schnable J.C."/>
            <person name="Zhu J.-K."/>
            <person name="Zhang H."/>
        </authorList>
    </citation>
    <scope>NUCLEOTIDE SEQUENCE [LARGE SCALE GENOMIC DNA]</scope>
</reference>
<protein>
    <recommendedName>
        <fullName evidence="8">NADPH:adrenodoxin oxidoreductase, mitochondrial</fullName>
        <ecNumber evidence="8">1.18.1.6</ecNumber>
    </recommendedName>
</protein>
<keyword evidence="4 8" id="KW-0274">FAD</keyword>
<dbReference type="Proteomes" id="UP000275267">
    <property type="component" value="Unassembled WGS sequence"/>
</dbReference>
<sequence>MKKEAKAVIDGSAHRGTASSFPKRHALLQNQARKIACHIGQIEARLMHAAAGMGTQKRERDVEREELDLNLTMKESDVPNGFKEYRRCVSLPEKEREGLTRGFSASVTEPLHVCVVGSGPAGFYTADRMLKGHEGAQVDIIDRLPTPFGLVRSGVAPDHPETKIVVNQFSRVAANGRCSFFGNVTLGRDVSLSELRETYHTVVLAYGAESDRSLGIPGEDLKGIHSAREFVWWYNGHPDMCDLSPDLKNTQSAVVLGQGNVALDVARILLCCKTELATTDIADYALDALCGSTIRKVYLVGRRGPVQAACTAKELREILGLKNVRVCIEEADLATSPADEEEMRSSRIQRRVYELLSKAASAHRDNNCNDQKELHFVFYRRPTRFIPSENGSTVGAVELEKTALKVDEVNGKQVAVGTGEFEDLKCGLVLKSIGYKSLPVQGLPFDKIRGVVPNLRGRVMSSESETATVETGLYVVGWLKRGPTGIVATNLHCAEETVASILEDDTKGVLRAPSDSKKHGRTGLVEILEQKNVRFVPFSGWEKIDSKEKMAGQLRNKRREKITTWDGLLKAANE</sequence>
<dbReference type="EMBL" id="PQIB02000007">
    <property type="protein sequence ID" value="RLN07950.1"/>
    <property type="molecule type" value="Genomic_DNA"/>
</dbReference>
<proteinExistence type="inferred from homology"/>
<evidence type="ECO:0000256" key="4">
    <source>
        <dbReference type="ARBA" id="ARBA00022827"/>
    </source>
</evidence>
<dbReference type="Gene3D" id="3.40.50.720">
    <property type="entry name" value="NAD(P)-binding Rossmann-like Domain"/>
    <property type="match status" value="1"/>
</dbReference>
<feature type="binding site" evidence="9">
    <location>
        <position position="121"/>
    </location>
    <ligand>
        <name>FAD</name>
        <dbReference type="ChEBI" id="CHEBI:57692"/>
    </ligand>
</feature>
<gene>
    <name evidence="13" type="ORF">C2845_PM11G16520</name>
</gene>
<feature type="binding site" evidence="10">
    <location>
        <position position="485"/>
    </location>
    <ligand>
        <name>NADP(+)</name>
        <dbReference type="ChEBI" id="CHEBI:58349"/>
    </ligand>
</feature>
<feature type="binding site" evidence="9">
    <location>
        <position position="478"/>
    </location>
    <ligand>
        <name>FAD</name>
        <dbReference type="ChEBI" id="CHEBI:57692"/>
    </ligand>
</feature>
<dbReference type="InterPro" id="IPR036188">
    <property type="entry name" value="FAD/NAD-bd_sf"/>
</dbReference>
<feature type="binding site" evidence="9">
    <location>
        <position position="150"/>
    </location>
    <ligand>
        <name>FAD</name>
        <dbReference type="ChEBI" id="CHEBI:57692"/>
    </ligand>
</feature>
<keyword evidence="3 8" id="KW-0285">Flavoprotein</keyword>
<evidence type="ECO:0000256" key="10">
    <source>
        <dbReference type="PIRSR" id="PIRSR000362-2"/>
    </source>
</evidence>
<feature type="region of interest" description="Disordered" evidence="11">
    <location>
        <begin position="1"/>
        <end position="22"/>
    </location>
</feature>
<comment type="similarity">
    <text evidence="2 8">Belongs to the ferredoxin--NADP reductase type 1 family.</text>
</comment>
<dbReference type="InterPro" id="IPR055275">
    <property type="entry name" value="Ferredox_Rdtase"/>
</dbReference>
<dbReference type="PANTHER" id="PTHR48467">
    <property type="entry name" value="GLUTAMATE SYNTHASE 1 [NADH], CHLOROPLASTIC-LIKE"/>
    <property type="match status" value="1"/>
</dbReference>
<evidence type="ECO:0000256" key="9">
    <source>
        <dbReference type="PIRSR" id="PIRSR000362-1"/>
    </source>
</evidence>
<dbReference type="PIRSF" id="PIRSF000362">
    <property type="entry name" value="FNR"/>
    <property type="match status" value="1"/>
</dbReference>
<keyword evidence="8" id="KW-0496">Mitochondrion</keyword>
<dbReference type="PANTHER" id="PTHR48467:SF1">
    <property type="entry name" value="GLUTAMATE SYNTHASE 1 [NADH], CHLOROPLASTIC-LIKE"/>
    <property type="match status" value="1"/>
</dbReference>
<dbReference type="InterPro" id="IPR023753">
    <property type="entry name" value="FAD/NAD-binding_dom"/>
</dbReference>
<feature type="binding site" evidence="10">
    <location>
        <begin position="258"/>
        <end position="261"/>
    </location>
    <ligand>
        <name>NADP(+)</name>
        <dbReference type="ChEBI" id="CHEBI:58349"/>
    </ligand>
</feature>
<comment type="subcellular location">
    <subcellularLocation>
        <location evidence="8">Mitochondrion</location>
    </subcellularLocation>
</comment>
<evidence type="ECO:0000256" key="8">
    <source>
        <dbReference type="PIRNR" id="PIRNR000362"/>
    </source>
</evidence>
<keyword evidence="5 8" id="KW-0521">NADP</keyword>
<accession>A0A3L6RRF3</accession>
<organism evidence="13 14">
    <name type="scientific">Panicum miliaceum</name>
    <name type="common">Proso millet</name>
    <name type="synonym">Broomcorn millet</name>
    <dbReference type="NCBI Taxonomy" id="4540"/>
    <lineage>
        <taxon>Eukaryota</taxon>
        <taxon>Viridiplantae</taxon>
        <taxon>Streptophyta</taxon>
        <taxon>Embryophyta</taxon>
        <taxon>Tracheophyta</taxon>
        <taxon>Spermatophyta</taxon>
        <taxon>Magnoliopsida</taxon>
        <taxon>Liliopsida</taxon>
        <taxon>Poales</taxon>
        <taxon>Poaceae</taxon>
        <taxon>PACMAD clade</taxon>
        <taxon>Panicoideae</taxon>
        <taxon>Panicodae</taxon>
        <taxon>Paniceae</taxon>
        <taxon>Panicinae</taxon>
        <taxon>Panicum</taxon>
        <taxon>Panicum sect. Panicum</taxon>
    </lineage>
</organism>
<keyword evidence="14" id="KW-1185">Reference proteome</keyword>
<evidence type="ECO:0000256" key="5">
    <source>
        <dbReference type="ARBA" id="ARBA00022857"/>
    </source>
</evidence>
<feature type="domain" description="FAD/NAD(P)-binding" evidence="12">
    <location>
        <begin position="112"/>
        <end position="283"/>
    </location>
</feature>
<evidence type="ECO:0000313" key="14">
    <source>
        <dbReference type="Proteomes" id="UP000275267"/>
    </source>
</evidence>
<evidence type="ECO:0000313" key="13">
    <source>
        <dbReference type="EMBL" id="RLN07950.1"/>
    </source>
</evidence>